<comment type="caution">
    <text evidence="8">The sequence shown here is derived from an EMBL/GenBank/DDBJ whole genome shotgun (WGS) entry which is preliminary data.</text>
</comment>
<dbReference type="CDD" id="cd06261">
    <property type="entry name" value="TM_PBP2"/>
    <property type="match status" value="1"/>
</dbReference>
<evidence type="ECO:0000256" key="6">
    <source>
        <dbReference type="RuleBase" id="RU363032"/>
    </source>
</evidence>
<feature type="transmembrane region" description="Helical" evidence="6">
    <location>
        <begin position="62"/>
        <end position="83"/>
    </location>
</feature>
<evidence type="ECO:0000313" key="8">
    <source>
        <dbReference type="EMBL" id="MBN9644117.1"/>
    </source>
</evidence>
<keyword evidence="3 6" id="KW-0812">Transmembrane</keyword>
<sequence>MNYVSSAVAFLLDAANWTGTSGIGMRMLEHLYYSGIAVAIAVAVGLPLGLALGHTGTGSSAVIALSGALRALPSLGVLTWLALELPLGVQIPLIPSTVVLLLLAVPPVLAATVSGVATVSNDVVDAARAMGYSETQIITRIELPLAAPTIVGGVRSCVLQVLATATISAYIGLGGLGRYLLDGLAVGDYTSTIVGAILVTVLALVADLVFSVLSTAVQPKGLNR</sequence>
<dbReference type="AlphaFoldDB" id="A0A939E283"/>
<accession>A0A939E283</accession>
<feature type="transmembrane region" description="Helical" evidence="6">
    <location>
        <begin position="145"/>
        <end position="173"/>
    </location>
</feature>
<dbReference type="RefSeq" id="WP_207119043.1">
    <property type="nucleotide sequence ID" value="NZ_JAFLEQ010000008.1"/>
</dbReference>
<proteinExistence type="inferred from homology"/>
<dbReference type="InterPro" id="IPR051204">
    <property type="entry name" value="ABC_transp_perm/SBD"/>
</dbReference>
<protein>
    <submittedName>
        <fullName evidence="8">ABC transporter permease subunit</fullName>
    </submittedName>
</protein>
<evidence type="ECO:0000256" key="2">
    <source>
        <dbReference type="ARBA" id="ARBA00022448"/>
    </source>
</evidence>
<evidence type="ECO:0000256" key="4">
    <source>
        <dbReference type="ARBA" id="ARBA00022989"/>
    </source>
</evidence>
<dbReference type="PANTHER" id="PTHR30177:SF33">
    <property type="entry name" value="POSSIBLE OSMOPROTECTANT (GLYCINE BETAINE_CARNITINE_CHOLINE_L-PROLINE) TRANSPORT INTEGRAL MEMBRANE PROTEIN ABC TRANSPORTER PROZ"/>
    <property type="match status" value="1"/>
</dbReference>
<dbReference type="Proteomes" id="UP000664332">
    <property type="component" value="Unassembled WGS sequence"/>
</dbReference>
<reference evidence="8" key="1">
    <citation type="submission" date="2021-03" db="EMBL/GenBank/DDBJ databases">
        <authorList>
            <person name="Sun Q."/>
        </authorList>
    </citation>
    <scope>NUCLEOTIDE SEQUENCE</scope>
    <source>
        <strain evidence="8">CCM 8862</strain>
    </source>
</reference>
<gene>
    <name evidence="8" type="ORF">JZY06_05715</name>
</gene>
<evidence type="ECO:0000256" key="1">
    <source>
        <dbReference type="ARBA" id="ARBA00004141"/>
    </source>
</evidence>
<feature type="transmembrane region" description="Helical" evidence="6">
    <location>
        <begin position="98"/>
        <end position="124"/>
    </location>
</feature>
<evidence type="ECO:0000259" key="7">
    <source>
        <dbReference type="PROSITE" id="PS50928"/>
    </source>
</evidence>
<dbReference type="InterPro" id="IPR035906">
    <property type="entry name" value="MetI-like_sf"/>
</dbReference>
<keyword evidence="4 6" id="KW-1133">Transmembrane helix</keyword>
<dbReference type="SUPFAM" id="SSF161098">
    <property type="entry name" value="MetI-like"/>
    <property type="match status" value="1"/>
</dbReference>
<comment type="similarity">
    <text evidence="6">Belongs to the binding-protein-dependent transport system permease family.</text>
</comment>
<keyword evidence="2 6" id="KW-0813">Transport</keyword>
<keyword evidence="5 6" id="KW-0472">Membrane</keyword>
<feature type="transmembrane region" description="Helical" evidence="6">
    <location>
        <begin position="193"/>
        <end position="217"/>
    </location>
</feature>
<feature type="transmembrane region" description="Helical" evidence="6">
    <location>
        <begin position="30"/>
        <end position="50"/>
    </location>
</feature>
<keyword evidence="9" id="KW-1185">Reference proteome</keyword>
<dbReference type="GO" id="GO:0055085">
    <property type="term" value="P:transmembrane transport"/>
    <property type="evidence" value="ECO:0007669"/>
    <property type="project" value="InterPro"/>
</dbReference>
<name>A0A939E283_9CORY</name>
<evidence type="ECO:0000256" key="3">
    <source>
        <dbReference type="ARBA" id="ARBA00022692"/>
    </source>
</evidence>
<feature type="domain" description="ABC transmembrane type-1" evidence="7">
    <location>
        <begin position="27"/>
        <end position="210"/>
    </location>
</feature>
<dbReference type="Pfam" id="PF00528">
    <property type="entry name" value="BPD_transp_1"/>
    <property type="match status" value="1"/>
</dbReference>
<dbReference type="PROSITE" id="PS50928">
    <property type="entry name" value="ABC_TM1"/>
    <property type="match status" value="1"/>
</dbReference>
<evidence type="ECO:0000256" key="5">
    <source>
        <dbReference type="ARBA" id="ARBA00023136"/>
    </source>
</evidence>
<dbReference type="GO" id="GO:0031460">
    <property type="term" value="P:glycine betaine transport"/>
    <property type="evidence" value="ECO:0007669"/>
    <property type="project" value="TreeGrafter"/>
</dbReference>
<dbReference type="InterPro" id="IPR000515">
    <property type="entry name" value="MetI-like"/>
</dbReference>
<evidence type="ECO:0000313" key="9">
    <source>
        <dbReference type="Proteomes" id="UP000664332"/>
    </source>
</evidence>
<comment type="subcellular location">
    <subcellularLocation>
        <location evidence="6">Cell membrane</location>
        <topology evidence="6">Multi-pass membrane protein</topology>
    </subcellularLocation>
    <subcellularLocation>
        <location evidence="1">Membrane</location>
        <topology evidence="1">Multi-pass membrane protein</topology>
    </subcellularLocation>
</comment>
<dbReference type="EMBL" id="JAFLEQ010000008">
    <property type="protein sequence ID" value="MBN9644117.1"/>
    <property type="molecule type" value="Genomic_DNA"/>
</dbReference>
<dbReference type="PANTHER" id="PTHR30177">
    <property type="entry name" value="GLYCINE BETAINE/L-PROLINE TRANSPORT SYSTEM PERMEASE PROTEIN PROW"/>
    <property type="match status" value="1"/>
</dbReference>
<organism evidence="8 9">
    <name type="scientific">Corynebacterium mendelii</name>
    <dbReference type="NCBI Taxonomy" id="2765362"/>
    <lineage>
        <taxon>Bacteria</taxon>
        <taxon>Bacillati</taxon>
        <taxon>Actinomycetota</taxon>
        <taxon>Actinomycetes</taxon>
        <taxon>Mycobacteriales</taxon>
        <taxon>Corynebacteriaceae</taxon>
        <taxon>Corynebacterium</taxon>
    </lineage>
</organism>
<dbReference type="Gene3D" id="1.10.3720.10">
    <property type="entry name" value="MetI-like"/>
    <property type="match status" value="1"/>
</dbReference>
<dbReference type="GO" id="GO:0005886">
    <property type="term" value="C:plasma membrane"/>
    <property type="evidence" value="ECO:0007669"/>
    <property type="project" value="UniProtKB-SubCell"/>
</dbReference>